<dbReference type="AlphaFoldDB" id="A0A8U0HSH7"/>
<feature type="transmembrane region" description="Helical" evidence="1">
    <location>
        <begin position="151"/>
        <end position="170"/>
    </location>
</feature>
<organism evidence="2 3">
    <name type="scientific">Halorussus limi</name>
    <dbReference type="NCBI Taxonomy" id="2938695"/>
    <lineage>
        <taxon>Archaea</taxon>
        <taxon>Methanobacteriati</taxon>
        <taxon>Methanobacteriota</taxon>
        <taxon>Stenosarchaea group</taxon>
        <taxon>Halobacteria</taxon>
        <taxon>Halobacteriales</taxon>
        <taxon>Haladaptataceae</taxon>
        <taxon>Halorussus</taxon>
    </lineage>
</organism>
<proteinExistence type="predicted"/>
<protein>
    <submittedName>
        <fullName evidence="2">Uncharacterized protein</fullName>
    </submittedName>
</protein>
<keyword evidence="1" id="KW-0472">Membrane</keyword>
<name>A0A8U0HSH7_9EURY</name>
<keyword evidence="1" id="KW-0812">Transmembrane</keyword>
<dbReference type="InterPro" id="IPR055946">
    <property type="entry name" value="DUF7524"/>
</dbReference>
<dbReference type="EMBL" id="CP096659">
    <property type="protein sequence ID" value="UPV73837.1"/>
    <property type="molecule type" value="Genomic_DNA"/>
</dbReference>
<reference evidence="2 3" key="1">
    <citation type="submission" date="2022-04" db="EMBL/GenBank/DDBJ databases">
        <title>Diverse halophilic archaea isolated from saline environments.</title>
        <authorList>
            <person name="Cui H.-L."/>
        </authorList>
    </citation>
    <scope>NUCLEOTIDE SEQUENCE [LARGE SCALE GENOMIC DNA]</scope>
    <source>
        <strain evidence="2 3">XZYJT49</strain>
    </source>
</reference>
<dbReference type="Proteomes" id="UP000830729">
    <property type="component" value="Chromosome"/>
</dbReference>
<dbReference type="GeneID" id="72186530"/>
<sequence>MSESLPVRLNHDRLHDIQTRASLEATDSFPVLLHNGDAPVHVHLHLDDALSAVASIPANNHFVDADSTRQVSVEIEDGGPRPVEGQLKIVTGHGAETDYVSVTVAEPDEEDGVAVDETLAERSGGDAEDAAADGTDDSGFEFPDVSVRRNAPVAVLGVFALAVAVGSASLSDSVAVLAGALAVLGSVVAAGYLLVR</sequence>
<evidence type="ECO:0000313" key="3">
    <source>
        <dbReference type="Proteomes" id="UP000830729"/>
    </source>
</evidence>
<dbReference type="KEGG" id="halx:M0R89_14985"/>
<evidence type="ECO:0000256" key="1">
    <source>
        <dbReference type="SAM" id="Phobius"/>
    </source>
</evidence>
<keyword evidence="1" id="KW-1133">Transmembrane helix</keyword>
<feature type="transmembrane region" description="Helical" evidence="1">
    <location>
        <begin position="176"/>
        <end position="195"/>
    </location>
</feature>
<keyword evidence="3" id="KW-1185">Reference proteome</keyword>
<accession>A0A8U0HSH7</accession>
<dbReference type="RefSeq" id="WP_248649887.1">
    <property type="nucleotide sequence ID" value="NZ_CP096659.1"/>
</dbReference>
<evidence type="ECO:0000313" key="2">
    <source>
        <dbReference type="EMBL" id="UPV73837.1"/>
    </source>
</evidence>
<dbReference type="Pfam" id="PF24368">
    <property type="entry name" value="DUF7524"/>
    <property type="match status" value="1"/>
</dbReference>
<gene>
    <name evidence="2" type="ORF">M0R89_14985</name>
</gene>